<protein>
    <submittedName>
        <fullName evidence="2">Uncharacterized protein</fullName>
    </submittedName>
</protein>
<comment type="caution">
    <text evidence="2">The sequence shown here is derived from an EMBL/GenBank/DDBJ whole genome shotgun (WGS) entry which is preliminary data.</text>
</comment>
<feature type="transmembrane region" description="Helical" evidence="1">
    <location>
        <begin position="265"/>
        <end position="294"/>
    </location>
</feature>
<dbReference type="OrthoDB" id="4582561at2759"/>
<keyword evidence="1" id="KW-1133">Transmembrane helix</keyword>
<dbReference type="AlphaFoldDB" id="A0A9P8C4E2"/>
<proteinExistence type="predicted"/>
<sequence length="404" mass="44675">MSTDPLLSCDFSSLNQMLANATATGANVTDIVKRCENVCSLAWGTGNPDLSGIGVNISYILQAVLVFLVGPVMCVIWKLGQKGYIPMKATAEEAFEDIRNSFMHVNSQFSISVAIAAAVRVRGDSASFFETAFLSPLVIMQFLTVVTISFSVAAMPTKLANTKRVVLSATYCLLDGLLLLHFQQRLGRRKDSWIILEQLIHSCEAYGPLSPQFYDQDQQFRTSRNFGLGFGFGLPLGIFLVAGAVRQSKRLKRLVHSVFGRLDTVLAWIFEEAFGHALVTLALLLGVIVLLVKMESRRDHMRSLTGQSFVDDEWGFGQVIAICLWTPFIFQAFYSILRCLVPDSVRKLYEEYSQPASQLPPPVIPPVSIQMESAMSSQSVIHEDIQLHENDGGIALLNRRVGTV</sequence>
<gene>
    <name evidence="2" type="ORF">BJ875DRAFT_45376</name>
</gene>
<dbReference type="Proteomes" id="UP000824998">
    <property type="component" value="Unassembled WGS sequence"/>
</dbReference>
<name>A0A9P8C4E2_9HELO</name>
<feature type="transmembrane region" description="Helical" evidence="1">
    <location>
        <begin position="59"/>
        <end position="80"/>
    </location>
</feature>
<feature type="transmembrane region" description="Helical" evidence="1">
    <location>
        <begin position="165"/>
        <end position="183"/>
    </location>
</feature>
<organism evidence="2 3">
    <name type="scientific">Amylocarpus encephaloides</name>
    <dbReference type="NCBI Taxonomy" id="45428"/>
    <lineage>
        <taxon>Eukaryota</taxon>
        <taxon>Fungi</taxon>
        <taxon>Dikarya</taxon>
        <taxon>Ascomycota</taxon>
        <taxon>Pezizomycotina</taxon>
        <taxon>Leotiomycetes</taxon>
        <taxon>Helotiales</taxon>
        <taxon>Helotiales incertae sedis</taxon>
        <taxon>Amylocarpus</taxon>
    </lineage>
</organism>
<reference evidence="2" key="1">
    <citation type="journal article" date="2021" name="IMA Fungus">
        <title>Genomic characterization of three marine fungi, including Emericellopsis atlantica sp. nov. with signatures of a generalist lifestyle and marine biomass degradation.</title>
        <authorList>
            <person name="Hagestad O.C."/>
            <person name="Hou L."/>
            <person name="Andersen J.H."/>
            <person name="Hansen E.H."/>
            <person name="Altermark B."/>
            <person name="Li C."/>
            <person name="Kuhnert E."/>
            <person name="Cox R.J."/>
            <person name="Crous P.W."/>
            <person name="Spatafora J.W."/>
            <person name="Lail K."/>
            <person name="Amirebrahimi M."/>
            <person name="Lipzen A."/>
            <person name="Pangilinan J."/>
            <person name="Andreopoulos W."/>
            <person name="Hayes R.D."/>
            <person name="Ng V."/>
            <person name="Grigoriev I.V."/>
            <person name="Jackson S.A."/>
            <person name="Sutton T.D.S."/>
            <person name="Dobson A.D.W."/>
            <person name="Rama T."/>
        </authorList>
    </citation>
    <scope>NUCLEOTIDE SEQUENCE</scope>
    <source>
        <strain evidence="2">TRa018bII</strain>
    </source>
</reference>
<keyword evidence="1" id="KW-0472">Membrane</keyword>
<accession>A0A9P8C4E2</accession>
<dbReference type="EMBL" id="MU251502">
    <property type="protein sequence ID" value="KAG9233399.1"/>
    <property type="molecule type" value="Genomic_DNA"/>
</dbReference>
<keyword evidence="3" id="KW-1185">Reference proteome</keyword>
<feature type="transmembrane region" description="Helical" evidence="1">
    <location>
        <begin position="133"/>
        <end position="153"/>
    </location>
</feature>
<keyword evidence="1" id="KW-0812">Transmembrane</keyword>
<evidence type="ECO:0000256" key="1">
    <source>
        <dbReference type="SAM" id="Phobius"/>
    </source>
</evidence>
<feature type="transmembrane region" description="Helical" evidence="1">
    <location>
        <begin position="226"/>
        <end position="245"/>
    </location>
</feature>
<evidence type="ECO:0000313" key="3">
    <source>
        <dbReference type="Proteomes" id="UP000824998"/>
    </source>
</evidence>
<evidence type="ECO:0000313" key="2">
    <source>
        <dbReference type="EMBL" id="KAG9233399.1"/>
    </source>
</evidence>